<dbReference type="PANTHER" id="PTHR46033:SF8">
    <property type="entry name" value="PROTEIN MAINTENANCE OF MERISTEMS-LIKE"/>
    <property type="match status" value="1"/>
</dbReference>
<gene>
    <name evidence="3" type="ORF">LUZ63_000264</name>
</gene>
<protein>
    <recommendedName>
        <fullName evidence="2">Aminotransferase-like plant mobile domain-containing protein</fullName>
    </recommendedName>
</protein>
<dbReference type="Pfam" id="PF10536">
    <property type="entry name" value="PMD"/>
    <property type="match status" value="1"/>
</dbReference>
<dbReference type="PANTHER" id="PTHR46033">
    <property type="entry name" value="PROTEIN MAIN-LIKE 2"/>
    <property type="match status" value="1"/>
</dbReference>
<dbReference type="AlphaFoldDB" id="A0A9Q0HWG8"/>
<feature type="domain" description="Aminotransferase-like plant mobile" evidence="2">
    <location>
        <begin position="76"/>
        <end position="245"/>
    </location>
</feature>
<feature type="region of interest" description="Disordered" evidence="1">
    <location>
        <begin position="1"/>
        <end position="49"/>
    </location>
</feature>
<dbReference type="Proteomes" id="UP001151287">
    <property type="component" value="Unassembled WGS sequence"/>
</dbReference>
<name>A0A9Q0HWG8_9POAL</name>
<dbReference type="GO" id="GO:0010073">
    <property type="term" value="P:meristem maintenance"/>
    <property type="evidence" value="ECO:0007669"/>
    <property type="project" value="InterPro"/>
</dbReference>
<evidence type="ECO:0000259" key="2">
    <source>
        <dbReference type="Pfam" id="PF10536"/>
    </source>
</evidence>
<organism evidence="3 4">
    <name type="scientific">Rhynchospora breviuscula</name>
    <dbReference type="NCBI Taxonomy" id="2022672"/>
    <lineage>
        <taxon>Eukaryota</taxon>
        <taxon>Viridiplantae</taxon>
        <taxon>Streptophyta</taxon>
        <taxon>Embryophyta</taxon>
        <taxon>Tracheophyta</taxon>
        <taxon>Spermatophyta</taxon>
        <taxon>Magnoliopsida</taxon>
        <taxon>Liliopsida</taxon>
        <taxon>Poales</taxon>
        <taxon>Cyperaceae</taxon>
        <taxon>Cyperoideae</taxon>
        <taxon>Rhynchosporeae</taxon>
        <taxon>Rhynchospora</taxon>
    </lineage>
</organism>
<accession>A0A9Q0HWG8</accession>
<dbReference type="EMBL" id="JAMQYH010000001">
    <property type="protein sequence ID" value="KAJ1700485.1"/>
    <property type="molecule type" value="Genomic_DNA"/>
</dbReference>
<proteinExistence type="predicted"/>
<dbReference type="OrthoDB" id="784956at2759"/>
<keyword evidence="4" id="KW-1185">Reference proteome</keyword>
<evidence type="ECO:0000313" key="3">
    <source>
        <dbReference type="EMBL" id="KAJ1700485.1"/>
    </source>
</evidence>
<comment type="caution">
    <text evidence="3">The sequence shown here is derived from an EMBL/GenBank/DDBJ whole genome shotgun (WGS) entry which is preliminary data.</text>
</comment>
<feature type="compositionally biased region" description="Polar residues" evidence="1">
    <location>
        <begin position="403"/>
        <end position="417"/>
    </location>
</feature>
<feature type="region of interest" description="Disordered" evidence="1">
    <location>
        <begin position="398"/>
        <end position="417"/>
    </location>
</feature>
<reference evidence="3" key="1">
    <citation type="journal article" date="2022" name="Cell">
        <title>Repeat-based holocentromeres influence genome architecture and karyotype evolution.</title>
        <authorList>
            <person name="Hofstatter P.G."/>
            <person name="Thangavel G."/>
            <person name="Lux T."/>
            <person name="Neumann P."/>
            <person name="Vondrak T."/>
            <person name="Novak P."/>
            <person name="Zhang M."/>
            <person name="Costa L."/>
            <person name="Castellani M."/>
            <person name="Scott A."/>
            <person name="Toegelov H."/>
            <person name="Fuchs J."/>
            <person name="Mata-Sucre Y."/>
            <person name="Dias Y."/>
            <person name="Vanzela A.L.L."/>
            <person name="Huettel B."/>
            <person name="Almeida C.C.S."/>
            <person name="Simkova H."/>
            <person name="Souza G."/>
            <person name="Pedrosa-Harand A."/>
            <person name="Macas J."/>
            <person name="Mayer K.F.X."/>
            <person name="Houben A."/>
            <person name="Marques A."/>
        </authorList>
    </citation>
    <scope>NUCLEOTIDE SEQUENCE</scope>
    <source>
        <strain evidence="3">RhyBre1mFocal</strain>
    </source>
</reference>
<dbReference type="InterPro" id="IPR044824">
    <property type="entry name" value="MAIN-like"/>
</dbReference>
<dbReference type="InterPro" id="IPR019557">
    <property type="entry name" value="AminoTfrase-like_pln_mobile"/>
</dbReference>
<evidence type="ECO:0000313" key="4">
    <source>
        <dbReference type="Proteomes" id="UP001151287"/>
    </source>
</evidence>
<sequence>MCSAQDEAGPSGSSPPPTEGPSQPASQARARRRRRRTALPNPYNVNPVERQSIEENQQVLFLADHEHIEGRLMKLGLIYISKVKHVNIDMSLLKAMVEFWSPETHTFHFPVEEMTVTLKDVAFIYGLRIEGIPVRGNTKGSWEEKIRAQLFPHANLENWARETSELRENCGRVPAPGASDDELDRYTRAVAVELFGMLMFPDISQNSVPAYYLELVSGNLNEVPEFNWRGATLESLYRALDRAAMCFKTVTGPWMMKWGEARSFLGSHHRGAVENARDQIAVLDMEDVNWYPYVQDQALMPRKPTPREEAESRIRRKDRLQISQRQYTHMGSRLRNTGNSALKNALHALGLVVKKGCRRVGKAILTNCLAQLENASMPFRMEDLLEKQGLATKIEEIPDFGDESSSGHPTVPTNLQA</sequence>
<evidence type="ECO:0000256" key="1">
    <source>
        <dbReference type="SAM" id="MobiDB-lite"/>
    </source>
</evidence>